<accession>A0A195FP41</accession>
<evidence type="ECO:0000313" key="2">
    <source>
        <dbReference type="EMBL" id="KYN42082.1"/>
    </source>
</evidence>
<gene>
    <name evidence="2" type="ORF">ALC56_03220</name>
</gene>
<feature type="compositionally biased region" description="Polar residues" evidence="1">
    <location>
        <begin position="1"/>
        <end position="11"/>
    </location>
</feature>
<proteinExistence type="predicted"/>
<evidence type="ECO:0000256" key="1">
    <source>
        <dbReference type="SAM" id="MobiDB-lite"/>
    </source>
</evidence>
<dbReference type="Proteomes" id="UP000078541">
    <property type="component" value="Unassembled WGS sequence"/>
</dbReference>
<name>A0A195FP41_9HYME</name>
<dbReference type="EMBL" id="KQ981382">
    <property type="protein sequence ID" value="KYN42082.1"/>
    <property type="molecule type" value="Genomic_DNA"/>
</dbReference>
<dbReference type="AlphaFoldDB" id="A0A195FP41"/>
<feature type="region of interest" description="Disordered" evidence="1">
    <location>
        <begin position="1"/>
        <end position="25"/>
    </location>
</feature>
<keyword evidence="3" id="KW-1185">Reference proteome</keyword>
<reference evidence="2 3" key="1">
    <citation type="submission" date="2016-03" db="EMBL/GenBank/DDBJ databases">
        <title>Trachymyrmex septentrionalis WGS genome.</title>
        <authorList>
            <person name="Nygaard S."/>
            <person name="Hu H."/>
            <person name="Boomsma J."/>
            <person name="Zhang G."/>
        </authorList>
    </citation>
    <scope>NUCLEOTIDE SEQUENCE [LARGE SCALE GENOMIC DNA]</scope>
    <source>
        <strain evidence="2">Tsep2-gDNA-1</strain>
        <tissue evidence="2">Whole body</tissue>
    </source>
</reference>
<evidence type="ECO:0000313" key="3">
    <source>
        <dbReference type="Proteomes" id="UP000078541"/>
    </source>
</evidence>
<protein>
    <submittedName>
        <fullName evidence="2">Uncharacterized protein</fullName>
    </submittedName>
</protein>
<sequence length="101" mass="11404">MSATSQTTQHAAINGFFESPPRDKVRPADATRAIKIKVRKSRENLSVKVYYYSVFSDRHGHRVDWGVGQSTVAMIAAQKEFSVFELKVGHSVPVEKRQNQL</sequence>
<organism evidence="2 3">
    <name type="scientific">Trachymyrmex septentrionalis</name>
    <dbReference type="NCBI Taxonomy" id="34720"/>
    <lineage>
        <taxon>Eukaryota</taxon>
        <taxon>Metazoa</taxon>
        <taxon>Ecdysozoa</taxon>
        <taxon>Arthropoda</taxon>
        <taxon>Hexapoda</taxon>
        <taxon>Insecta</taxon>
        <taxon>Pterygota</taxon>
        <taxon>Neoptera</taxon>
        <taxon>Endopterygota</taxon>
        <taxon>Hymenoptera</taxon>
        <taxon>Apocrita</taxon>
        <taxon>Aculeata</taxon>
        <taxon>Formicoidea</taxon>
        <taxon>Formicidae</taxon>
        <taxon>Myrmicinae</taxon>
        <taxon>Trachymyrmex</taxon>
    </lineage>
</organism>